<dbReference type="EMBL" id="MTYJ01000964">
    <property type="protein sequence ID" value="OWA55559.1"/>
    <property type="molecule type" value="Genomic_DNA"/>
</dbReference>
<name>A0A9X6NLS5_HYPEX</name>
<dbReference type="AlphaFoldDB" id="A0A9X6NLS5"/>
<protein>
    <submittedName>
        <fullName evidence="1">Uncharacterized protein</fullName>
    </submittedName>
</protein>
<evidence type="ECO:0000313" key="2">
    <source>
        <dbReference type="Proteomes" id="UP000192578"/>
    </source>
</evidence>
<comment type="caution">
    <text evidence="1">The sequence shown here is derived from an EMBL/GenBank/DDBJ whole genome shotgun (WGS) entry which is preliminary data.</text>
</comment>
<dbReference type="Proteomes" id="UP000192578">
    <property type="component" value="Unassembled WGS sequence"/>
</dbReference>
<sequence length="132" mass="14153">MDNRILSDLLFGMRAPIEYTTAQFEPLGAGHAGVPGRPRCWGLYGAPPDRSRGAAMPPRLVRTSLTPREGANRRLGKTRGSSLPVGIRLAGVIRDLALPDGCGYHIPSSEQPVLIIANAAAYRARLRVAVRG</sequence>
<feature type="non-terminal residue" evidence="1">
    <location>
        <position position="1"/>
    </location>
</feature>
<accession>A0A9X6NLS5</accession>
<evidence type="ECO:0000313" key="1">
    <source>
        <dbReference type="EMBL" id="OWA55559.1"/>
    </source>
</evidence>
<organism evidence="1 2">
    <name type="scientific">Hypsibius exemplaris</name>
    <name type="common">Freshwater tardigrade</name>
    <dbReference type="NCBI Taxonomy" id="2072580"/>
    <lineage>
        <taxon>Eukaryota</taxon>
        <taxon>Metazoa</taxon>
        <taxon>Ecdysozoa</taxon>
        <taxon>Tardigrada</taxon>
        <taxon>Eutardigrada</taxon>
        <taxon>Parachela</taxon>
        <taxon>Hypsibioidea</taxon>
        <taxon>Hypsibiidae</taxon>
        <taxon>Hypsibius</taxon>
    </lineage>
</organism>
<proteinExistence type="predicted"/>
<gene>
    <name evidence="1" type="ORF">BV898_19943</name>
</gene>
<reference evidence="2" key="1">
    <citation type="submission" date="2017-01" db="EMBL/GenBank/DDBJ databases">
        <title>Comparative genomics of anhydrobiosis in the tardigrade Hypsibius dujardini.</title>
        <authorList>
            <person name="Yoshida Y."/>
            <person name="Koutsovoulos G."/>
            <person name="Laetsch D."/>
            <person name="Stevens L."/>
            <person name="Kumar S."/>
            <person name="Horikawa D."/>
            <person name="Ishino K."/>
            <person name="Komine S."/>
            <person name="Tomita M."/>
            <person name="Blaxter M."/>
            <person name="Arakawa K."/>
        </authorList>
    </citation>
    <scope>NUCLEOTIDE SEQUENCE [LARGE SCALE GENOMIC DNA]</scope>
    <source>
        <strain evidence="2">Z151</strain>
    </source>
</reference>
<keyword evidence="2" id="KW-1185">Reference proteome</keyword>